<keyword evidence="2" id="KW-1185">Reference proteome</keyword>
<dbReference type="InParanoid" id="A0A1J7ILX2"/>
<sequence>MVDSVNHGTLYYWAPSAHLSRTVRTIKAQGLQGSHNASGESNGQPATCVTMSRLIPFPAERFLGKHTSQPGQDRHVAEVSFSTWVGIHPLWQLTPPTPDAHPHSEQFAMPVPGVGNIRRAKQMVKGRPHGPFGWLLTDSIVRILVSSARHKLQVNQSAPAASWNLEALRQSSNAWVHTSDYQSHS</sequence>
<dbReference type="EMBL" id="KV875098">
    <property type="protein sequence ID" value="OIW28575.1"/>
    <property type="molecule type" value="Genomic_DNA"/>
</dbReference>
<dbReference type="AlphaFoldDB" id="A0A1J7ILX2"/>
<reference evidence="1 2" key="1">
    <citation type="submission" date="2016-10" db="EMBL/GenBank/DDBJ databases">
        <title>Draft genome sequence of Coniochaeta ligniaria NRRL30616, a lignocellulolytic fungus for bioabatement of inhibitors in plant biomass hydrolysates.</title>
        <authorList>
            <consortium name="DOE Joint Genome Institute"/>
            <person name="Jimenez D.J."/>
            <person name="Hector R.E."/>
            <person name="Riley R."/>
            <person name="Sun H."/>
            <person name="Grigoriev I.V."/>
            <person name="Van Elsas J.D."/>
            <person name="Nichols N.N."/>
        </authorList>
    </citation>
    <scope>NUCLEOTIDE SEQUENCE [LARGE SCALE GENOMIC DNA]</scope>
    <source>
        <strain evidence="1 2">NRRL 30616</strain>
    </source>
</reference>
<evidence type="ECO:0000313" key="1">
    <source>
        <dbReference type="EMBL" id="OIW28575.1"/>
    </source>
</evidence>
<dbReference type="Proteomes" id="UP000182658">
    <property type="component" value="Unassembled WGS sequence"/>
</dbReference>
<protein>
    <submittedName>
        <fullName evidence="1">Uncharacterized protein</fullName>
    </submittedName>
</protein>
<name>A0A1J7ILX2_9PEZI</name>
<evidence type="ECO:0000313" key="2">
    <source>
        <dbReference type="Proteomes" id="UP000182658"/>
    </source>
</evidence>
<gene>
    <name evidence="1" type="ORF">CONLIGDRAFT_644750</name>
</gene>
<organism evidence="1 2">
    <name type="scientific">Coniochaeta ligniaria NRRL 30616</name>
    <dbReference type="NCBI Taxonomy" id="1408157"/>
    <lineage>
        <taxon>Eukaryota</taxon>
        <taxon>Fungi</taxon>
        <taxon>Dikarya</taxon>
        <taxon>Ascomycota</taxon>
        <taxon>Pezizomycotina</taxon>
        <taxon>Sordariomycetes</taxon>
        <taxon>Sordariomycetidae</taxon>
        <taxon>Coniochaetales</taxon>
        <taxon>Coniochaetaceae</taxon>
        <taxon>Coniochaeta</taxon>
    </lineage>
</organism>
<accession>A0A1J7ILX2</accession>
<proteinExistence type="predicted"/>